<dbReference type="Proteomes" id="UP001337305">
    <property type="component" value="Unassembled WGS sequence"/>
</dbReference>
<dbReference type="RefSeq" id="WP_303307253.1">
    <property type="nucleotide sequence ID" value="NZ_JAODOP010000004.1"/>
</dbReference>
<accession>A0ABU7XW37</accession>
<protein>
    <submittedName>
        <fullName evidence="1">Uncharacterized protein</fullName>
    </submittedName>
</protein>
<evidence type="ECO:0000313" key="1">
    <source>
        <dbReference type="EMBL" id="MEF3834949.1"/>
    </source>
</evidence>
<proteinExistence type="predicted"/>
<reference evidence="1 2" key="1">
    <citation type="submission" date="2022-09" db="EMBL/GenBank/DDBJ databases">
        <title>Genome sequencing of Flavivirga sp. MEBiC05379.</title>
        <authorList>
            <person name="Oh H.-M."/>
            <person name="Kwon K.K."/>
            <person name="Park M.J."/>
            <person name="Yang S.-H."/>
        </authorList>
    </citation>
    <scope>NUCLEOTIDE SEQUENCE [LARGE SCALE GENOMIC DNA]</scope>
    <source>
        <strain evidence="1 2">MEBiC05379</strain>
    </source>
</reference>
<organism evidence="1 2">
    <name type="scientific">Flavivirga spongiicola</name>
    <dbReference type="NCBI Taxonomy" id="421621"/>
    <lineage>
        <taxon>Bacteria</taxon>
        <taxon>Pseudomonadati</taxon>
        <taxon>Bacteroidota</taxon>
        <taxon>Flavobacteriia</taxon>
        <taxon>Flavobacteriales</taxon>
        <taxon>Flavobacteriaceae</taxon>
        <taxon>Flavivirga</taxon>
    </lineage>
</organism>
<dbReference type="EMBL" id="JAODOP010000004">
    <property type="protein sequence ID" value="MEF3834949.1"/>
    <property type="molecule type" value="Genomic_DNA"/>
</dbReference>
<evidence type="ECO:0000313" key="2">
    <source>
        <dbReference type="Proteomes" id="UP001337305"/>
    </source>
</evidence>
<gene>
    <name evidence="1" type="ORF">N1F79_17590</name>
</gene>
<keyword evidence="2" id="KW-1185">Reference proteome</keyword>
<name>A0ABU7XW37_9FLAO</name>
<comment type="caution">
    <text evidence="1">The sequence shown here is derived from an EMBL/GenBank/DDBJ whole genome shotgun (WGS) entry which is preliminary data.</text>
</comment>
<sequence>MNPLTFSIKQAGYEEDKKGTLIIGTDDSCIQCVTKMSILEIEELIEKLKNGY</sequence>